<dbReference type="AlphaFoldDB" id="A0A540KG50"/>
<evidence type="ECO:0000313" key="1">
    <source>
        <dbReference type="EMBL" id="TQD73206.1"/>
    </source>
</evidence>
<gene>
    <name evidence="1" type="ORF">C1H46_041261</name>
</gene>
<name>A0A540KG50_MALBA</name>
<reference evidence="1 2" key="1">
    <citation type="journal article" date="2019" name="G3 (Bethesda)">
        <title>Sequencing of a Wild Apple (Malus baccata) Genome Unravels the Differences Between Cultivated and Wild Apple Species Regarding Disease Resistance and Cold Tolerance.</title>
        <authorList>
            <person name="Chen X."/>
        </authorList>
    </citation>
    <scope>NUCLEOTIDE SEQUENCE [LARGE SCALE GENOMIC DNA]</scope>
    <source>
        <strain evidence="2">cv. Shandingzi</strain>
        <tissue evidence="1">Leaves</tissue>
    </source>
</reference>
<sequence>MVKPSSSSIHGPLPIIGQAVVVVVNNLVVVAEEHAARPSSCNAVPFPSFQPNPMIM</sequence>
<comment type="caution">
    <text evidence="1">The sequence shown here is derived from an EMBL/GenBank/DDBJ whole genome shotgun (WGS) entry which is preliminary data.</text>
</comment>
<proteinExistence type="predicted"/>
<accession>A0A540KG50</accession>
<dbReference type="EMBL" id="VIEB01001320">
    <property type="protein sequence ID" value="TQD73206.1"/>
    <property type="molecule type" value="Genomic_DNA"/>
</dbReference>
<protein>
    <submittedName>
        <fullName evidence="1">Uncharacterized protein</fullName>
    </submittedName>
</protein>
<organism evidence="1 2">
    <name type="scientific">Malus baccata</name>
    <name type="common">Siberian crab apple</name>
    <name type="synonym">Pyrus baccata</name>
    <dbReference type="NCBI Taxonomy" id="106549"/>
    <lineage>
        <taxon>Eukaryota</taxon>
        <taxon>Viridiplantae</taxon>
        <taxon>Streptophyta</taxon>
        <taxon>Embryophyta</taxon>
        <taxon>Tracheophyta</taxon>
        <taxon>Spermatophyta</taxon>
        <taxon>Magnoliopsida</taxon>
        <taxon>eudicotyledons</taxon>
        <taxon>Gunneridae</taxon>
        <taxon>Pentapetalae</taxon>
        <taxon>rosids</taxon>
        <taxon>fabids</taxon>
        <taxon>Rosales</taxon>
        <taxon>Rosaceae</taxon>
        <taxon>Amygdaloideae</taxon>
        <taxon>Maleae</taxon>
        <taxon>Malus</taxon>
    </lineage>
</organism>
<dbReference type="Proteomes" id="UP000315295">
    <property type="component" value="Unassembled WGS sequence"/>
</dbReference>
<keyword evidence="2" id="KW-1185">Reference proteome</keyword>
<evidence type="ECO:0000313" key="2">
    <source>
        <dbReference type="Proteomes" id="UP000315295"/>
    </source>
</evidence>